<evidence type="ECO:0000256" key="4">
    <source>
        <dbReference type="PROSITE-ProRule" id="PRU01052"/>
    </source>
</evidence>
<dbReference type="SUPFAM" id="SSF48340">
    <property type="entry name" value="Interferon-induced guanylate-binding protein 1 (GBP1), C-terminal domain"/>
    <property type="match status" value="1"/>
</dbReference>
<keyword evidence="5" id="KW-0175">Coiled coil</keyword>
<dbReference type="Pfam" id="PF13416">
    <property type="entry name" value="SBP_bac_8"/>
    <property type="match status" value="1"/>
</dbReference>
<dbReference type="Pfam" id="PF02841">
    <property type="entry name" value="GBP_C"/>
    <property type="match status" value="1"/>
</dbReference>
<dbReference type="InterPro" id="IPR029787">
    <property type="entry name" value="Nucleotide_cyclase"/>
</dbReference>
<dbReference type="Pfam" id="PF02263">
    <property type="entry name" value="GBP"/>
    <property type="match status" value="2"/>
</dbReference>
<feature type="region of interest" description="Disordered" evidence="6">
    <location>
        <begin position="1693"/>
        <end position="1712"/>
    </location>
</feature>
<evidence type="ECO:0000259" key="7">
    <source>
        <dbReference type="PROSITE" id="PS51715"/>
    </source>
</evidence>
<name>A0A150H1X8_GONPE</name>
<feature type="region of interest" description="Disordered" evidence="6">
    <location>
        <begin position="1978"/>
        <end position="1997"/>
    </location>
</feature>
<dbReference type="InterPro" id="IPR015894">
    <property type="entry name" value="Guanylate-bd_N"/>
</dbReference>
<dbReference type="GO" id="GO:0005525">
    <property type="term" value="F:GTP binding"/>
    <property type="evidence" value="ECO:0007669"/>
    <property type="project" value="UniProtKB-KW"/>
</dbReference>
<gene>
    <name evidence="8" type="ORF">GPECTOR_2g1140</name>
</gene>
<feature type="compositionally biased region" description="Gly residues" evidence="6">
    <location>
        <begin position="1874"/>
        <end position="1888"/>
    </location>
</feature>
<proteinExistence type="inferred from homology"/>
<keyword evidence="1" id="KW-0547">Nucleotide-binding</keyword>
<feature type="compositionally biased region" description="Pro residues" evidence="6">
    <location>
        <begin position="1978"/>
        <end position="1990"/>
    </location>
</feature>
<organism evidence="8 9">
    <name type="scientific">Gonium pectorale</name>
    <name type="common">Green alga</name>
    <dbReference type="NCBI Taxonomy" id="33097"/>
    <lineage>
        <taxon>Eukaryota</taxon>
        <taxon>Viridiplantae</taxon>
        <taxon>Chlorophyta</taxon>
        <taxon>core chlorophytes</taxon>
        <taxon>Chlorophyceae</taxon>
        <taxon>CS clade</taxon>
        <taxon>Chlamydomonadales</taxon>
        <taxon>Volvocaceae</taxon>
        <taxon>Gonium</taxon>
    </lineage>
</organism>
<feature type="region of interest" description="Disordered" evidence="6">
    <location>
        <begin position="2007"/>
        <end position="2036"/>
    </location>
</feature>
<accession>A0A150H1X8</accession>
<dbReference type="InterPro" id="IPR030386">
    <property type="entry name" value="G_GB1_RHD3_dom"/>
</dbReference>
<dbReference type="SUPFAM" id="SSF55073">
    <property type="entry name" value="Nucleotide cyclase"/>
    <property type="match status" value="2"/>
</dbReference>
<feature type="region of interest" description="Disordered" evidence="6">
    <location>
        <begin position="1172"/>
        <end position="1199"/>
    </location>
</feature>
<dbReference type="Gene3D" id="1.20.1000.10">
    <property type="entry name" value="Guanylate-binding protein, C-terminal domain"/>
    <property type="match status" value="1"/>
</dbReference>
<feature type="coiled-coil region" evidence="5">
    <location>
        <begin position="468"/>
        <end position="495"/>
    </location>
</feature>
<sequence length="2036" mass="213342">MAIEAAERSQQQHPSPSGRPLQLIQLDPATGQFSLGEEAIAVLKRIKAPLAVAAVCGRARTGKSYILNRLLGAEGAGFEVASSYKPCTKGLWMWSYPIRRTALDGSYYYLVLLDSEGIDAYNQMGGIDEAALDRLALVTELTRRIRVRASNAAAAANGSGGKKGQVDEGLEDISTLSEFTPSFMWLLRDFYYDLEDNGVKQSARDYLETALMPTAGKGPAIEAKNKIRESIKTLFPDRDCATLVRPVSDEVALRNLDTLPEDQLRPEFVQPKRLGTQMLTGPLLAGLAMAYVKAINQGAVPTISTAWQSVAESECRAACYAAEDAYRTAFNPNTPPDEQGLEDEHRRALAVATAAFKDRAVGDPALQGRYQQRFVSACNLAFEALRERKLAAAAEALEKQLTELAQKLHADARMPDADFAAIAASVEAGVLGVVDSTVGAARWPRLLAFCHTQYAALGADLFERQATAAAFEAQKVQLTAQARAAEVERLRMETEALKNVQVMVPTTLFEAYTKLAESYNAEKRAGQRVEVVPVDVDQLLQEAIFEFSNNLTRMHDAWVLYLDSYYQLENLNAMLDLANLTAASDDPSWPGVAARWSDIPTNVRRLSYSHTPTTSTASQASSSPSSAPSSSASGSDSASASGTDSTGGSSTASGVGVTGRSLVSIPLDGSAPLMYYRKDLLAEANLSVPRTWSEVLYVAAQLNNSNLGVDGPMSNSLCFKPDPDCSYASALGMVLVPYLQYSGTAQGAFLEPSDLDPLFNKAGSQEALDLFSRLLQHHVELAVQGEECLAGDVAMAFLEGDCALAFGWGELFKLSEMHSSIKGRYGIAMLPGSELVFDRDMRTLENCTAERCRLGLNGEPERITRMQDGQEAYVNRAPYMPYAGVVGVVASTVTSDRQRVAFDFLAYLSNANLALALSNNSNVVPFRSSTLNVSLLPEFERAGFDPNTTLDYMTNVKATIAHPNLVPGPLIPRVEVMRQLMGVAAANLSHIAAADVAQRLQEQVEDQVLNYESGQLGWRDDLKAAYWSFTGYNPRVEKDSPPLTGVGPQNNTSGGRPGGVSMPAVSLAVPVASAVVVVLLSTLYEFKKHRQHRSLFGKAKGDSFLLAFHCPEDALLFAMEAQVALLECAWPMELLDCDVCRPYYVVHNDGDKRATLLADAVDSAGGLMALPRANSGLSNRSTSEDTSSPQTRTRTCGSDLSYANASADGPFRDLTRDHQASNMLGAAGAEVNTFLTACQASWKEANASTPNNVLIFRGLRVRMGMHTGISNEADVAYNKAAARMQYSGEILQYGKSVSDAAAGGMILLSEATYRRLPMERLWDKAMVMHVGEYRLKDDLPVLPLYQVTGRRLMGRLGYLSGMRFKEQLSKGVFTAPLGPVAMAYIGIVGVPALLAWDEPTSREALALLHACVAELAHKWNGYLVEATDNQVHVVFSSAADALLCSLAVHGGAMELSWPDALLDHELAEELVVGDVVVFRGLRVKSGVDVGHAVGEVNALTGRICYRGKVVGRAARVMQSASSNQVLASGEAWAAAQASSAGVLQLRGIVGDRLGPFKLRGVADRVEIVQVRLQRQDVAGAEGWAQDLQQGGGGGTDGEGDGVAVEGPGSAAHSRPATMSALPQFALNSTDAHSGAGQEGAAVAHPPERPISRPFGFLTRTSRNASVSMLGSSAPTSGAFLRMTLPAGGGADCADASGGGAHPSGSGQPTSPRLFGGLLKSVRAQSFTAATSGLLQRMAGGGRPRQLSRGPGGMAIEGSGASTTTPGAAPSLPPAIARHASSSAVPISIGGAIAAGGSGASGAAATVAVSTSGSAGVVGSGSTGAGSTAGGFLRGLRTTTPRSTSPLAANPFSFPSARKLLPSSWSLGGAGSSGSGGIGGSLPAGGMGNHHGSRTASGGVGPTELSALVGMVATSLPASRGTQGQISAAIDHVETLPPAGSVGAVSVGAASVSGPAAPGAGGVSPVAVGRASGLLPASPPAAALPPPPPADSAPGWFPGEMLADVLQGVQEEEESRTSGPSSVSGRAHRAAALGGAV</sequence>
<feature type="region of interest" description="Disordered" evidence="6">
    <location>
        <begin position="1737"/>
        <end position="1767"/>
    </location>
</feature>
<evidence type="ECO:0000256" key="2">
    <source>
        <dbReference type="ARBA" id="ARBA00022801"/>
    </source>
</evidence>
<evidence type="ECO:0000256" key="5">
    <source>
        <dbReference type="SAM" id="Coils"/>
    </source>
</evidence>
<comment type="similarity">
    <text evidence="4">Belongs to the TRAFAC class dynamin-like GTPase superfamily. GB1/RHD3 GTPase family.</text>
</comment>
<reference evidence="9" key="1">
    <citation type="journal article" date="2016" name="Nat. Commun.">
        <title>The Gonium pectorale genome demonstrates co-option of cell cycle regulation during the evolution of multicellularity.</title>
        <authorList>
            <person name="Hanschen E.R."/>
            <person name="Marriage T.N."/>
            <person name="Ferris P.J."/>
            <person name="Hamaji T."/>
            <person name="Toyoda A."/>
            <person name="Fujiyama A."/>
            <person name="Neme R."/>
            <person name="Noguchi H."/>
            <person name="Minakuchi Y."/>
            <person name="Suzuki M."/>
            <person name="Kawai-Toyooka H."/>
            <person name="Smith D.R."/>
            <person name="Sparks H."/>
            <person name="Anderson J."/>
            <person name="Bakaric R."/>
            <person name="Luria V."/>
            <person name="Karger A."/>
            <person name="Kirschner M.W."/>
            <person name="Durand P.M."/>
            <person name="Michod R.E."/>
            <person name="Nozaki H."/>
            <person name="Olson B.J."/>
        </authorList>
    </citation>
    <scope>NUCLEOTIDE SEQUENCE [LARGE SCALE GENOMIC DNA]</scope>
    <source>
        <strain evidence="9">NIES-2863</strain>
    </source>
</reference>
<keyword evidence="9" id="KW-1185">Reference proteome</keyword>
<dbReference type="InterPro" id="IPR027417">
    <property type="entry name" value="P-loop_NTPase"/>
</dbReference>
<feature type="region of interest" description="Disordered" evidence="6">
    <location>
        <begin position="1"/>
        <end position="21"/>
    </location>
</feature>
<dbReference type="PANTHER" id="PTHR10751">
    <property type="entry name" value="GUANYLATE BINDING PROTEIN"/>
    <property type="match status" value="1"/>
</dbReference>
<feature type="compositionally biased region" description="Low complexity" evidence="6">
    <location>
        <begin position="613"/>
        <end position="655"/>
    </location>
</feature>
<feature type="region of interest" description="Disordered" evidence="6">
    <location>
        <begin position="1038"/>
        <end position="1058"/>
    </location>
</feature>
<dbReference type="InterPro" id="IPR036543">
    <property type="entry name" value="Guanylate-bd_C_sf"/>
</dbReference>
<dbReference type="Gene3D" id="3.30.70.1230">
    <property type="entry name" value="Nucleotide cyclase"/>
    <property type="match status" value="2"/>
</dbReference>
<feature type="region of interest" description="Disordered" evidence="6">
    <location>
        <begin position="1874"/>
        <end position="1900"/>
    </location>
</feature>
<evidence type="ECO:0000256" key="6">
    <source>
        <dbReference type="SAM" id="MobiDB-lite"/>
    </source>
</evidence>
<dbReference type="SUPFAM" id="SSF53850">
    <property type="entry name" value="Periplasmic binding protein-like II"/>
    <property type="match status" value="1"/>
</dbReference>
<evidence type="ECO:0000313" key="9">
    <source>
        <dbReference type="Proteomes" id="UP000075714"/>
    </source>
</evidence>
<feature type="region of interest" description="Disordered" evidence="6">
    <location>
        <begin position="608"/>
        <end position="655"/>
    </location>
</feature>
<dbReference type="PROSITE" id="PS51715">
    <property type="entry name" value="G_GB1_RHD3"/>
    <property type="match status" value="1"/>
</dbReference>
<dbReference type="EMBL" id="LSYV01000003">
    <property type="protein sequence ID" value="KXZ55590.1"/>
    <property type="molecule type" value="Genomic_DNA"/>
</dbReference>
<dbReference type="InterPro" id="IPR006059">
    <property type="entry name" value="SBP"/>
</dbReference>
<keyword evidence="2" id="KW-0378">Hydrolase</keyword>
<dbReference type="OrthoDB" id="568473at2759"/>
<dbReference type="Gene3D" id="3.40.190.10">
    <property type="entry name" value="Periplasmic binding protein-like II"/>
    <property type="match status" value="1"/>
</dbReference>
<feature type="compositionally biased region" description="Polar residues" evidence="6">
    <location>
        <begin position="1175"/>
        <end position="1199"/>
    </location>
</feature>
<feature type="domain" description="GB1/RHD3-type G" evidence="7">
    <location>
        <begin position="47"/>
        <end position="292"/>
    </location>
</feature>
<dbReference type="InterPro" id="IPR003191">
    <property type="entry name" value="Guanylate-bd/ATL_C"/>
</dbReference>
<feature type="region of interest" description="Disordered" evidence="6">
    <location>
        <begin position="1630"/>
        <end position="1649"/>
    </location>
</feature>
<evidence type="ECO:0000256" key="1">
    <source>
        <dbReference type="ARBA" id="ARBA00022741"/>
    </source>
</evidence>
<dbReference type="SUPFAM" id="SSF52540">
    <property type="entry name" value="P-loop containing nucleoside triphosphate hydrolases"/>
    <property type="match status" value="1"/>
</dbReference>
<protein>
    <recommendedName>
        <fullName evidence="7">GB1/RHD3-type G domain-containing protein</fullName>
    </recommendedName>
</protein>
<dbReference type="Proteomes" id="UP000075714">
    <property type="component" value="Unassembled WGS sequence"/>
</dbReference>
<comment type="caution">
    <text evidence="8">The sequence shown here is derived from an EMBL/GenBank/DDBJ whole genome shotgun (WGS) entry which is preliminary data.</text>
</comment>
<evidence type="ECO:0000256" key="3">
    <source>
        <dbReference type="ARBA" id="ARBA00023134"/>
    </source>
</evidence>
<dbReference type="GO" id="GO:0003924">
    <property type="term" value="F:GTPase activity"/>
    <property type="evidence" value="ECO:0007669"/>
    <property type="project" value="InterPro"/>
</dbReference>
<evidence type="ECO:0000313" key="8">
    <source>
        <dbReference type="EMBL" id="KXZ55590.1"/>
    </source>
</evidence>
<feature type="coiled-coil region" evidence="5">
    <location>
        <begin position="387"/>
        <end position="414"/>
    </location>
</feature>
<dbReference type="Gene3D" id="3.40.50.300">
    <property type="entry name" value="P-loop containing nucleotide triphosphate hydrolases"/>
    <property type="match status" value="2"/>
</dbReference>
<keyword evidence="3" id="KW-0342">GTP-binding</keyword>